<name>A0ABT1BC75_9ENTR</name>
<keyword evidence="3" id="KW-1185">Reference proteome</keyword>
<protein>
    <recommendedName>
        <fullName evidence="4">Lipoprotein</fullName>
    </recommendedName>
</protein>
<dbReference type="Proteomes" id="UP001139290">
    <property type="component" value="Unassembled WGS sequence"/>
</dbReference>
<evidence type="ECO:0000313" key="2">
    <source>
        <dbReference type="EMBL" id="MCO5782614.1"/>
    </source>
</evidence>
<proteinExistence type="predicted"/>
<keyword evidence="1" id="KW-0812">Transmembrane</keyword>
<feature type="transmembrane region" description="Helical" evidence="1">
    <location>
        <begin position="6"/>
        <end position="23"/>
    </location>
</feature>
<feature type="transmembrane region" description="Helical" evidence="1">
    <location>
        <begin position="44"/>
        <end position="62"/>
    </location>
</feature>
<gene>
    <name evidence="2" type="ORF">LOD26_14970</name>
</gene>
<reference evidence="2" key="1">
    <citation type="submission" date="2021-11" db="EMBL/GenBank/DDBJ databases">
        <title>Citrobacter meridianamericanus sp. nov. isolated from soil.</title>
        <authorList>
            <person name="Furlan J.P.R."/>
            <person name="Stehling E.G."/>
        </authorList>
    </citation>
    <scope>NUCLEOTIDE SEQUENCE</scope>
    <source>
        <strain evidence="2">BR102</strain>
    </source>
</reference>
<organism evidence="2 3">
    <name type="scientific">Citrobacter meridianamericanus</name>
    <dbReference type="NCBI Taxonomy" id="2894201"/>
    <lineage>
        <taxon>Bacteria</taxon>
        <taxon>Pseudomonadati</taxon>
        <taxon>Pseudomonadota</taxon>
        <taxon>Gammaproteobacteria</taxon>
        <taxon>Enterobacterales</taxon>
        <taxon>Enterobacteriaceae</taxon>
        <taxon>Citrobacter</taxon>
    </lineage>
</organism>
<comment type="caution">
    <text evidence="2">The sequence shown here is derived from an EMBL/GenBank/DDBJ whole genome shotgun (WGS) entry which is preliminary data.</text>
</comment>
<evidence type="ECO:0000256" key="1">
    <source>
        <dbReference type="SAM" id="Phobius"/>
    </source>
</evidence>
<sequence length="256" mass="28897">MSLLPLFFTNVLAITVLILQILFRWIESMSKGKKHSIRQAARGVLLAIVSTGLLSGCMTMMLDDSTQGISSTSKKWRSDEIRGLSLAENTNGEKGWVFIGRSFDYLLYKGGDEIINLLNNKNIHREQLSVDEHANFAIDTSKKNFTGLLKINYQAQNEDDKKQILEKGFSCIKNDCQRTYNGLEGTIHKKNVEQDPRKIMKFYHPFTVEFVKYQYSSNQGKWILAPFTVALDVVTAPLQLLAFSIIAPNLGRIGGK</sequence>
<evidence type="ECO:0000313" key="3">
    <source>
        <dbReference type="Proteomes" id="UP001139290"/>
    </source>
</evidence>
<dbReference type="NCBIfam" id="NF007580">
    <property type="entry name" value="PRK10215.1"/>
    <property type="match status" value="1"/>
</dbReference>
<evidence type="ECO:0008006" key="4">
    <source>
        <dbReference type="Google" id="ProtNLM"/>
    </source>
</evidence>
<dbReference type="EMBL" id="JAJJVQ010000005">
    <property type="protein sequence ID" value="MCO5782614.1"/>
    <property type="molecule type" value="Genomic_DNA"/>
</dbReference>
<dbReference type="RefSeq" id="WP_151216872.1">
    <property type="nucleotide sequence ID" value="NZ_CP101036.1"/>
</dbReference>
<keyword evidence="1" id="KW-1133">Transmembrane helix</keyword>
<accession>A0ABT1BC75</accession>
<keyword evidence="1" id="KW-0472">Membrane</keyword>